<evidence type="ECO:0000256" key="1">
    <source>
        <dbReference type="SAM" id="MobiDB-lite"/>
    </source>
</evidence>
<feature type="compositionally biased region" description="Basic residues" evidence="1">
    <location>
        <begin position="14"/>
        <end position="28"/>
    </location>
</feature>
<dbReference type="Proteomes" id="UP000240493">
    <property type="component" value="Unassembled WGS sequence"/>
</dbReference>
<dbReference type="AlphaFoldDB" id="A0A2T3ZFS6"/>
<reference evidence="3 4" key="1">
    <citation type="submission" date="2016-07" db="EMBL/GenBank/DDBJ databases">
        <title>Multiple horizontal gene transfer events from other fungi enriched the ability of initially mycotrophic Trichoderma (Ascomycota) to feed on dead plant biomass.</title>
        <authorList>
            <consortium name="DOE Joint Genome Institute"/>
            <person name="Aerts A."/>
            <person name="Atanasova L."/>
            <person name="Chenthamara K."/>
            <person name="Zhang J."/>
            <person name="Grujic M."/>
            <person name="Henrissat B."/>
            <person name="Kuo A."/>
            <person name="Salamov A."/>
            <person name="Lipzen A."/>
            <person name="Labutti K."/>
            <person name="Barry K."/>
            <person name="Miao Y."/>
            <person name="Rahimi M.J."/>
            <person name="Shen Q."/>
            <person name="Grigoriev I.V."/>
            <person name="Kubicek C.P."/>
            <person name="Druzhinina I.S."/>
        </authorList>
    </citation>
    <scope>NUCLEOTIDE SEQUENCE [LARGE SCALE GENOMIC DNA]</scope>
    <source>
        <strain evidence="3 4">CBS 433.97</strain>
    </source>
</reference>
<organism evidence="3 4">
    <name type="scientific">Trichoderma asperellum (strain ATCC 204424 / CBS 433.97 / NBRC 101777)</name>
    <dbReference type="NCBI Taxonomy" id="1042311"/>
    <lineage>
        <taxon>Eukaryota</taxon>
        <taxon>Fungi</taxon>
        <taxon>Dikarya</taxon>
        <taxon>Ascomycota</taxon>
        <taxon>Pezizomycotina</taxon>
        <taxon>Sordariomycetes</taxon>
        <taxon>Hypocreomycetidae</taxon>
        <taxon>Hypocreales</taxon>
        <taxon>Hypocreaceae</taxon>
        <taxon>Trichoderma</taxon>
    </lineage>
</organism>
<protein>
    <submittedName>
        <fullName evidence="3">Uncharacterized protein</fullName>
    </submittedName>
</protein>
<keyword evidence="2" id="KW-1133">Transmembrane helix</keyword>
<evidence type="ECO:0000256" key="2">
    <source>
        <dbReference type="SAM" id="Phobius"/>
    </source>
</evidence>
<feature type="compositionally biased region" description="Polar residues" evidence="1">
    <location>
        <begin position="1"/>
        <end position="12"/>
    </location>
</feature>
<evidence type="ECO:0000313" key="4">
    <source>
        <dbReference type="Proteomes" id="UP000240493"/>
    </source>
</evidence>
<feature type="region of interest" description="Disordered" evidence="1">
    <location>
        <begin position="1"/>
        <end position="28"/>
    </location>
</feature>
<keyword evidence="4" id="KW-1185">Reference proteome</keyword>
<sequence length="64" mass="7229">MVSVRQGQSTAPMQHRRTSCVAEHKKKKKKKDALWPLLCLPPLLFIHTYKYASAFGSCSAQHST</sequence>
<feature type="transmembrane region" description="Helical" evidence="2">
    <location>
        <begin position="33"/>
        <end position="52"/>
    </location>
</feature>
<evidence type="ECO:0000313" key="3">
    <source>
        <dbReference type="EMBL" id="PTB43650.1"/>
    </source>
</evidence>
<proteinExistence type="predicted"/>
<keyword evidence="2" id="KW-0472">Membrane</keyword>
<keyword evidence="2" id="KW-0812">Transmembrane</keyword>
<gene>
    <name evidence="3" type="ORF">M441DRAFT_376560</name>
</gene>
<dbReference type="EMBL" id="KZ679259">
    <property type="protein sequence ID" value="PTB43650.1"/>
    <property type="molecule type" value="Genomic_DNA"/>
</dbReference>
<accession>A0A2T3ZFS6</accession>
<name>A0A2T3ZFS6_TRIA4</name>